<evidence type="ECO:0000313" key="1">
    <source>
        <dbReference type="EMBL" id="SPD94491.1"/>
    </source>
</evidence>
<dbReference type="EMBL" id="OKQU01000001">
    <property type="protein sequence ID" value="SPE06153.1"/>
    <property type="molecule type" value="Genomic_DNA"/>
</dbReference>
<dbReference type="AlphaFoldDB" id="A0A2N9K6D5"/>
<evidence type="ECO:0000313" key="3">
    <source>
        <dbReference type="Proteomes" id="UP000237923"/>
    </source>
</evidence>
<evidence type="ECO:0000313" key="2">
    <source>
        <dbReference type="EMBL" id="SPE06153.1"/>
    </source>
</evidence>
<reference evidence="1 4" key="2">
    <citation type="submission" date="2018-02" db="EMBL/GenBank/DDBJ databases">
        <authorList>
            <person name="Rodrigo-Torres L."/>
            <person name="Arahal R. D."/>
            <person name="Lucena T."/>
        </authorList>
    </citation>
    <scope>NUCLEOTIDE SEQUENCE [LARGE SCALE GENOMIC DNA]</scope>
    <source>
        <strain evidence="1 4">CECT 8486</strain>
    </source>
</reference>
<protein>
    <submittedName>
        <fullName evidence="2">Uncharacterized protein</fullName>
    </submittedName>
</protein>
<accession>A0A2N9K6D5</accession>
<organism evidence="2 3">
    <name type="scientific">Leuconostoc suionicum</name>
    <dbReference type="NCBI Taxonomy" id="1511761"/>
    <lineage>
        <taxon>Bacteria</taxon>
        <taxon>Bacillati</taxon>
        <taxon>Bacillota</taxon>
        <taxon>Bacilli</taxon>
        <taxon>Lactobacillales</taxon>
        <taxon>Lactobacillaceae</taxon>
        <taxon>Leuconostoc</taxon>
    </lineage>
</organism>
<sequence length="109" mass="12779">MTKYQKKPVMVEAFQWKSDTTFSEYPDWFKKLVKTDKAIKYGKLLRLLILDEYHTIRSGDYIIQGVFGVIEICKPDIFEETYVKVNDTDRISPDDIGNDIHEFLHGGDK</sequence>
<gene>
    <name evidence="1" type="ORF">LES8486_01675</name>
    <name evidence="2" type="ORF">LES9216_00040</name>
</gene>
<name>A0A2N9K6D5_9LACO</name>
<keyword evidence="4" id="KW-1185">Reference proteome</keyword>
<dbReference type="Proteomes" id="UP000239237">
    <property type="component" value="Unassembled WGS sequence"/>
</dbReference>
<dbReference type="EMBL" id="OKQR01000004">
    <property type="protein sequence ID" value="SPD94491.1"/>
    <property type="molecule type" value="Genomic_DNA"/>
</dbReference>
<reference evidence="2 3" key="1">
    <citation type="submission" date="2018-02" db="EMBL/GenBank/DDBJ databases">
        <authorList>
            <person name="Cohen D.B."/>
            <person name="Kent A.D."/>
        </authorList>
    </citation>
    <scope>NUCLEOTIDE SEQUENCE [LARGE SCALE GENOMIC DNA]</scope>
    <source>
        <strain evidence="2 3">CECT 9216</strain>
    </source>
</reference>
<dbReference type="RefSeq" id="WP_207204708.1">
    <property type="nucleotide sequence ID" value="NZ_OKQR01000004.1"/>
</dbReference>
<dbReference type="Proteomes" id="UP000237923">
    <property type="component" value="Unassembled WGS sequence"/>
</dbReference>
<evidence type="ECO:0000313" key="4">
    <source>
        <dbReference type="Proteomes" id="UP000239237"/>
    </source>
</evidence>
<proteinExistence type="predicted"/>